<dbReference type="Gene3D" id="3.30.1680.10">
    <property type="entry name" value="ligand-binding face of the semaphorins, domain 2"/>
    <property type="match status" value="1"/>
</dbReference>
<dbReference type="InterPro" id="IPR016201">
    <property type="entry name" value="PSI"/>
</dbReference>
<keyword evidence="5" id="KW-0221">Differentiation</keyword>
<evidence type="ECO:0000256" key="10">
    <source>
        <dbReference type="ARBA" id="ARBA00023180"/>
    </source>
</evidence>
<dbReference type="GO" id="GO:0007411">
    <property type="term" value="P:axon guidance"/>
    <property type="evidence" value="ECO:0007669"/>
    <property type="project" value="TreeGrafter"/>
</dbReference>
<dbReference type="Gene3D" id="2.60.40.10">
    <property type="entry name" value="Immunoglobulins"/>
    <property type="match status" value="1"/>
</dbReference>
<keyword evidence="9" id="KW-1015">Disulfide bond</keyword>
<evidence type="ECO:0000256" key="6">
    <source>
        <dbReference type="ARBA" id="ARBA00022902"/>
    </source>
</evidence>
<dbReference type="Pfam" id="PF01437">
    <property type="entry name" value="PSI"/>
    <property type="match status" value="1"/>
</dbReference>
<dbReference type="SMART" id="SM00423">
    <property type="entry name" value="PSI"/>
    <property type="match status" value="1"/>
</dbReference>
<dbReference type="SUPFAM" id="SSF101912">
    <property type="entry name" value="Sema domain"/>
    <property type="match status" value="1"/>
</dbReference>
<evidence type="ECO:0000259" key="15">
    <source>
        <dbReference type="PROSITE" id="PS51004"/>
    </source>
</evidence>
<evidence type="ECO:0000256" key="12">
    <source>
        <dbReference type="PROSITE-ProRule" id="PRU00352"/>
    </source>
</evidence>
<evidence type="ECO:0000256" key="8">
    <source>
        <dbReference type="ARBA" id="ARBA00023136"/>
    </source>
</evidence>
<dbReference type="Proteomes" id="UP001230051">
    <property type="component" value="Unassembled WGS sequence"/>
</dbReference>
<organism evidence="16 17">
    <name type="scientific">Acipenser oxyrinchus oxyrinchus</name>
    <dbReference type="NCBI Taxonomy" id="40147"/>
    <lineage>
        <taxon>Eukaryota</taxon>
        <taxon>Metazoa</taxon>
        <taxon>Chordata</taxon>
        <taxon>Craniata</taxon>
        <taxon>Vertebrata</taxon>
        <taxon>Euteleostomi</taxon>
        <taxon>Actinopterygii</taxon>
        <taxon>Chondrostei</taxon>
        <taxon>Acipenseriformes</taxon>
        <taxon>Acipenseridae</taxon>
        <taxon>Acipenser</taxon>
    </lineage>
</organism>
<dbReference type="EMBL" id="JAGXEW010000051">
    <property type="protein sequence ID" value="KAK1151586.1"/>
    <property type="molecule type" value="Genomic_DNA"/>
</dbReference>
<dbReference type="InterPro" id="IPR015943">
    <property type="entry name" value="WD40/YVTN_repeat-like_dom_sf"/>
</dbReference>
<evidence type="ECO:0000256" key="5">
    <source>
        <dbReference type="ARBA" id="ARBA00022782"/>
    </source>
</evidence>
<dbReference type="GO" id="GO:0001755">
    <property type="term" value="P:neural crest cell migration"/>
    <property type="evidence" value="ECO:0007669"/>
    <property type="project" value="TreeGrafter"/>
</dbReference>
<evidence type="ECO:0000256" key="2">
    <source>
        <dbReference type="ARBA" id="ARBA00009492"/>
    </source>
</evidence>
<dbReference type="SUPFAM" id="SSF103575">
    <property type="entry name" value="Plexin repeat"/>
    <property type="match status" value="1"/>
</dbReference>
<comment type="caution">
    <text evidence="12">Lacks conserved residue(s) required for the propagation of feature annotation.</text>
</comment>
<dbReference type="InterPro" id="IPR002165">
    <property type="entry name" value="Plexin_repeat"/>
</dbReference>
<dbReference type="GO" id="GO:0071526">
    <property type="term" value="P:semaphorin-plexin signaling pathway"/>
    <property type="evidence" value="ECO:0007669"/>
    <property type="project" value="TreeGrafter"/>
</dbReference>
<reference evidence="16" key="1">
    <citation type="submission" date="2022-02" db="EMBL/GenBank/DDBJ databases">
        <title>Atlantic sturgeon de novo genome assembly.</title>
        <authorList>
            <person name="Stock M."/>
            <person name="Klopp C."/>
            <person name="Guiguen Y."/>
            <person name="Cabau C."/>
            <person name="Parinello H."/>
            <person name="Santidrian Yebra-Pimentel E."/>
            <person name="Kuhl H."/>
            <person name="Dirks R.P."/>
            <person name="Guessner J."/>
            <person name="Wuertz S."/>
            <person name="Du K."/>
            <person name="Schartl M."/>
        </authorList>
    </citation>
    <scope>NUCLEOTIDE SEQUENCE</scope>
    <source>
        <strain evidence="16">STURGEONOMICS-FGT-2020</strain>
        <tissue evidence="16">Whole blood</tissue>
    </source>
</reference>
<comment type="similarity">
    <text evidence="2">Belongs to the semaphorin family.</text>
</comment>
<feature type="chain" id="PRO_5042129248" description="Semaphorin-1A" evidence="13">
    <location>
        <begin position="20"/>
        <end position="639"/>
    </location>
</feature>
<protein>
    <recommendedName>
        <fullName evidence="11">Semaphorin-1A</fullName>
    </recommendedName>
</protein>
<dbReference type="GO" id="GO:0005886">
    <property type="term" value="C:plasma membrane"/>
    <property type="evidence" value="ECO:0007669"/>
    <property type="project" value="TreeGrafter"/>
</dbReference>
<keyword evidence="17" id="KW-1185">Reference proteome</keyword>
<dbReference type="Gene3D" id="2.130.10.10">
    <property type="entry name" value="YVTN repeat-like/Quinoprotein amine dehydrogenase"/>
    <property type="match status" value="1"/>
</dbReference>
<gene>
    <name evidence="16" type="ORF">AOXY_G32447</name>
</gene>
<dbReference type="PROSITE" id="PS51004">
    <property type="entry name" value="SEMA"/>
    <property type="match status" value="1"/>
</dbReference>
<evidence type="ECO:0000256" key="13">
    <source>
        <dbReference type="SAM" id="SignalP"/>
    </source>
</evidence>
<evidence type="ECO:0000313" key="16">
    <source>
        <dbReference type="EMBL" id="KAK1151586.1"/>
    </source>
</evidence>
<comment type="subcellular location">
    <subcellularLocation>
        <location evidence="1">Membrane</location>
    </subcellularLocation>
</comment>
<keyword evidence="10" id="KW-0325">Glycoprotein</keyword>
<feature type="domain" description="Ig-like" evidence="14">
    <location>
        <begin position="531"/>
        <end position="610"/>
    </location>
</feature>
<accession>A0AAD8CIX0</accession>
<keyword evidence="3" id="KW-0217">Developmental protein</keyword>
<evidence type="ECO:0000256" key="3">
    <source>
        <dbReference type="ARBA" id="ARBA00022473"/>
    </source>
</evidence>
<keyword evidence="8" id="KW-0472">Membrane</keyword>
<dbReference type="AlphaFoldDB" id="A0AAD8CIX0"/>
<evidence type="ECO:0000256" key="4">
    <source>
        <dbReference type="ARBA" id="ARBA00022692"/>
    </source>
</evidence>
<keyword evidence="7" id="KW-1133">Transmembrane helix</keyword>
<dbReference type="SMART" id="SM00630">
    <property type="entry name" value="Sema"/>
    <property type="match status" value="1"/>
</dbReference>
<dbReference type="PANTHER" id="PTHR11036:SF85">
    <property type="entry name" value="SI:CH211-113G11.6 ISOFORM X1"/>
    <property type="match status" value="1"/>
</dbReference>
<dbReference type="GO" id="GO:0030215">
    <property type="term" value="F:semaphorin receptor binding"/>
    <property type="evidence" value="ECO:0007669"/>
    <property type="project" value="InterPro"/>
</dbReference>
<evidence type="ECO:0000313" key="17">
    <source>
        <dbReference type="Proteomes" id="UP001230051"/>
    </source>
</evidence>
<dbReference type="GO" id="GO:0045499">
    <property type="term" value="F:chemorepellent activity"/>
    <property type="evidence" value="ECO:0007669"/>
    <property type="project" value="TreeGrafter"/>
</dbReference>
<keyword evidence="6" id="KW-0524">Neurogenesis</keyword>
<evidence type="ECO:0000256" key="9">
    <source>
        <dbReference type="ARBA" id="ARBA00023157"/>
    </source>
</evidence>
<dbReference type="InterPro" id="IPR027231">
    <property type="entry name" value="Semaphorin"/>
</dbReference>
<dbReference type="FunFam" id="2.60.40.10:FF:001170">
    <property type="entry name" value="Sema domain, immunoglobulin domain (Ig), short basic domain, secreted, (Semaphorin) 3F"/>
    <property type="match status" value="1"/>
</dbReference>
<feature type="domain" description="Sema" evidence="15">
    <location>
        <begin position="25"/>
        <end position="467"/>
    </location>
</feature>
<keyword evidence="4" id="KW-0812">Transmembrane</keyword>
<sequence length="639" mass="70167">MKHLMLLSTFLQLAGVVGSAEKLPRLKFTVKDAVGFHFPDPETHTTLFLELGTGSLYVGGRGLLYVLQFTESDVKTTQIPVTVNEKAKKTCLSKLNVPQSECENFITVIHKVNSSLLICGTNAGAPKCWLLVNGTELNDSTDSGLQVVPADISPPFPSQRVVSLSAEGSLYSALSAAGSFNGSLRRTYSHRKLLKNEDKWLQYPQFAGSALVPGNEKHKEEAYFFFSELNKTASVDEEPHRARIGRVCMVDEGVVRNAPLDSWTTFLKARVMCGVPSKPQQFNQLREAYVLTGERGTAGLLYGIFSNAWNTTVVCVYSIDQVNQVFQTSKLKGYSNTLPAQRPGTCLFKNATNSLPWKILGVIRDHPEMEDLIYPLGQRPLDLPTTDRYTRTVASSAQGVNEEVYSVLYLGTDSGKVLKVLHSSEEAFIISQYRLFRDEAAVTAMAIDHSTGHLYVGTSLEVRRIPLADCGRYGDTCRGCVLSRDPYCGWDLTNQKCSPIPRGHNASDGDFLQNLDNSNASICGNAADLQPQRTSPREVILDSDSPILLPCPVRSHHAVYTWEKDNCIKSYTCPVTGESCVLSSTEELPMDPGVFRCSALEDGFREEIVSYRLVFNSAPLWAPSAALAALCTALGSALM</sequence>
<dbReference type="InterPro" id="IPR001627">
    <property type="entry name" value="Semap_dom"/>
</dbReference>
<comment type="caution">
    <text evidence="16">The sequence shown here is derived from an EMBL/GenBank/DDBJ whole genome shotgun (WGS) entry which is preliminary data.</text>
</comment>
<dbReference type="GO" id="GO:0030335">
    <property type="term" value="P:positive regulation of cell migration"/>
    <property type="evidence" value="ECO:0007669"/>
    <property type="project" value="TreeGrafter"/>
</dbReference>
<evidence type="ECO:0000259" key="14">
    <source>
        <dbReference type="PROSITE" id="PS50835"/>
    </source>
</evidence>
<feature type="signal peptide" evidence="13">
    <location>
        <begin position="1"/>
        <end position="19"/>
    </location>
</feature>
<evidence type="ECO:0000256" key="1">
    <source>
        <dbReference type="ARBA" id="ARBA00004370"/>
    </source>
</evidence>
<dbReference type="FunFam" id="2.130.10.10:FF:000223">
    <property type="entry name" value="semaphorin-7A isoform X1"/>
    <property type="match status" value="1"/>
</dbReference>
<dbReference type="InterPro" id="IPR007110">
    <property type="entry name" value="Ig-like_dom"/>
</dbReference>
<evidence type="ECO:0000256" key="11">
    <source>
        <dbReference type="ARBA" id="ARBA00074143"/>
    </source>
</evidence>
<evidence type="ECO:0000256" key="7">
    <source>
        <dbReference type="ARBA" id="ARBA00022989"/>
    </source>
</evidence>
<dbReference type="FunFam" id="3.30.1680.10:FF:000016">
    <property type="entry name" value="Putative Semaphorin-6B"/>
    <property type="match status" value="1"/>
</dbReference>
<keyword evidence="13" id="KW-0732">Signal</keyword>
<dbReference type="PANTHER" id="PTHR11036">
    <property type="entry name" value="SEMAPHORIN"/>
    <property type="match status" value="1"/>
</dbReference>
<dbReference type="InterPro" id="IPR013783">
    <property type="entry name" value="Ig-like_fold"/>
</dbReference>
<dbReference type="InterPro" id="IPR036352">
    <property type="entry name" value="Semap_dom_sf"/>
</dbReference>
<name>A0AAD8CIX0_ACIOX</name>
<proteinExistence type="inferred from homology"/>
<dbReference type="PROSITE" id="PS50835">
    <property type="entry name" value="IG_LIKE"/>
    <property type="match status" value="1"/>
</dbReference>
<dbReference type="Pfam" id="PF01403">
    <property type="entry name" value="Sema"/>
    <property type="match status" value="1"/>
</dbReference>